<dbReference type="SMART" id="SM00331">
    <property type="entry name" value="PP2C_SIG"/>
    <property type="match status" value="1"/>
</dbReference>
<dbReference type="PANTHER" id="PTHR12320:SF14">
    <property type="entry name" value="PROTEIN PHOSPHATASE"/>
    <property type="match status" value="1"/>
</dbReference>
<comment type="similarity">
    <text evidence="1">Belongs to the PP2C family.</text>
</comment>
<keyword evidence="4" id="KW-1185">Reference proteome</keyword>
<dbReference type="GO" id="GO:0004722">
    <property type="term" value="F:protein serine/threonine phosphatase activity"/>
    <property type="evidence" value="ECO:0007669"/>
    <property type="project" value="UniProtKB-EC"/>
</dbReference>
<dbReference type="SMART" id="SM00332">
    <property type="entry name" value="PP2Cc"/>
    <property type="match status" value="1"/>
</dbReference>
<keyword evidence="1" id="KW-0378">Hydrolase</keyword>
<accession>A0A5N6RRY4</accession>
<dbReference type="OrthoDB" id="60843at2759"/>
<dbReference type="Pfam" id="PF07228">
    <property type="entry name" value="SpoIIE"/>
    <property type="match status" value="1"/>
</dbReference>
<gene>
    <name evidence="3" type="ORF">FH972_019542</name>
</gene>
<name>A0A5N6RRY4_9ROSI</name>
<dbReference type="EMBL" id="CM017328">
    <property type="protein sequence ID" value="KAE8124677.1"/>
    <property type="molecule type" value="Genomic_DNA"/>
</dbReference>
<reference evidence="3 4" key="1">
    <citation type="submission" date="2019-06" db="EMBL/GenBank/DDBJ databases">
        <title>A chromosomal-level reference genome of Carpinus fangiana (Coryloideae, Betulaceae).</title>
        <authorList>
            <person name="Yang X."/>
            <person name="Wang Z."/>
            <person name="Zhang L."/>
            <person name="Hao G."/>
            <person name="Liu J."/>
            <person name="Yang Y."/>
        </authorList>
    </citation>
    <scope>NUCLEOTIDE SEQUENCE [LARGE SCALE GENOMIC DNA]</scope>
    <source>
        <strain evidence="3">Cfa_2016G</strain>
        <tissue evidence="3">Leaf</tissue>
    </source>
</reference>
<keyword evidence="1" id="KW-0464">Manganese</keyword>
<dbReference type="AlphaFoldDB" id="A0A5N6RRY4"/>
<keyword evidence="1" id="KW-0479">Metal-binding</keyword>
<dbReference type="SUPFAM" id="SSF81606">
    <property type="entry name" value="PP2C-like"/>
    <property type="match status" value="1"/>
</dbReference>
<evidence type="ECO:0000313" key="3">
    <source>
        <dbReference type="EMBL" id="KAE8124677.1"/>
    </source>
</evidence>
<proteinExistence type="inferred from homology"/>
<comment type="catalytic activity">
    <reaction evidence="1">
        <text>O-phospho-L-seryl-[protein] + H2O = L-seryl-[protein] + phosphate</text>
        <dbReference type="Rhea" id="RHEA:20629"/>
        <dbReference type="Rhea" id="RHEA-COMP:9863"/>
        <dbReference type="Rhea" id="RHEA-COMP:11604"/>
        <dbReference type="ChEBI" id="CHEBI:15377"/>
        <dbReference type="ChEBI" id="CHEBI:29999"/>
        <dbReference type="ChEBI" id="CHEBI:43474"/>
        <dbReference type="ChEBI" id="CHEBI:83421"/>
        <dbReference type="EC" id="3.1.3.16"/>
    </reaction>
</comment>
<protein>
    <recommendedName>
        <fullName evidence="1">Protein phosphatase</fullName>
        <ecNumber evidence="1">3.1.3.16</ecNumber>
    </recommendedName>
</protein>
<dbReference type="InterPro" id="IPR039123">
    <property type="entry name" value="PPTC7"/>
</dbReference>
<dbReference type="PROSITE" id="PS51746">
    <property type="entry name" value="PPM_2"/>
    <property type="match status" value="1"/>
</dbReference>
<comment type="cofactor">
    <cofactor evidence="1">
        <name>Mg(2+)</name>
        <dbReference type="ChEBI" id="CHEBI:18420"/>
    </cofactor>
</comment>
<sequence>MAPLKSHLLRALQSLGSLCSHPKTIVTEKSPEEESHKESLKMVCGAFYIPKDNPLYPRGDDAYFVSKEKQAIGVADGVGGWAMRGVDPGEYARELMINASAAVHQQPDGVADVKSVLNKAFLNTRAKGSSTACIGMLGNDNILHFVNVGQSGFMIFRDNKIAYQSPIQEHFFNCPWQLGNSKGCDRPSSALETSVAVVPGDIVVLGTDGLLDNVCPADIEDVLKQETLEGVNPMELALTIANLARSNSLDRTRDRPLATATVSTGPRHIERRVDDITVVVAQIVPQNCMQYIFA</sequence>
<keyword evidence="1" id="KW-0904">Protein phosphatase</keyword>
<dbReference type="InterPro" id="IPR001932">
    <property type="entry name" value="PPM-type_phosphatase-like_dom"/>
</dbReference>
<evidence type="ECO:0000313" key="4">
    <source>
        <dbReference type="Proteomes" id="UP000327013"/>
    </source>
</evidence>
<comment type="cofactor">
    <cofactor evidence="1">
        <name>Mn(2+)</name>
        <dbReference type="ChEBI" id="CHEBI:29035"/>
    </cofactor>
</comment>
<evidence type="ECO:0000256" key="1">
    <source>
        <dbReference type="RuleBase" id="RU366020"/>
    </source>
</evidence>
<dbReference type="Proteomes" id="UP000327013">
    <property type="component" value="Chromosome 8"/>
</dbReference>
<comment type="catalytic activity">
    <reaction evidence="1">
        <text>O-phospho-L-threonyl-[protein] + H2O = L-threonyl-[protein] + phosphate</text>
        <dbReference type="Rhea" id="RHEA:47004"/>
        <dbReference type="Rhea" id="RHEA-COMP:11060"/>
        <dbReference type="Rhea" id="RHEA-COMP:11605"/>
        <dbReference type="ChEBI" id="CHEBI:15377"/>
        <dbReference type="ChEBI" id="CHEBI:30013"/>
        <dbReference type="ChEBI" id="CHEBI:43474"/>
        <dbReference type="ChEBI" id="CHEBI:61977"/>
        <dbReference type="EC" id="3.1.3.16"/>
    </reaction>
</comment>
<dbReference type="InterPro" id="IPR036457">
    <property type="entry name" value="PPM-type-like_dom_sf"/>
</dbReference>
<dbReference type="GO" id="GO:0046872">
    <property type="term" value="F:metal ion binding"/>
    <property type="evidence" value="ECO:0007669"/>
    <property type="project" value="UniProtKB-UniRule"/>
</dbReference>
<evidence type="ECO:0000259" key="2">
    <source>
        <dbReference type="PROSITE" id="PS51746"/>
    </source>
</evidence>
<feature type="domain" description="PPM-type phosphatase" evidence="2">
    <location>
        <begin position="46"/>
        <end position="283"/>
    </location>
</feature>
<dbReference type="EC" id="3.1.3.16" evidence="1"/>
<dbReference type="PANTHER" id="PTHR12320">
    <property type="entry name" value="PROTEIN PHOSPHATASE 2C"/>
    <property type="match status" value="1"/>
</dbReference>
<organism evidence="3 4">
    <name type="scientific">Carpinus fangiana</name>
    <dbReference type="NCBI Taxonomy" id="176857"/>
    <lineage>
        <taxon>Eukaryota</taxon>
        <taxon>Viridiplantae</taxon>
        <taxon>Streptophyta</taxon>
        <taxon>Embryophyta</taxon>
        <taxon>Tracheophyta</taxon>
        <taxon>Spermatophyta</taxon>
        <taxon>Magnoliopsida</taxon>
        <taxon>eudicotyledons</taxon>
        <taxon>Gunneridae</taxon>
        <taxon>Pentapetalae</taxon>
        <taxon>rosids</taxon>
        <taxon>fabids</taxon>
        <taxon>Fagales</taxon>
        <taxon>Betulaceae</taxon>
        <taxon>Carpinus</taxon>
    </lineage>
</organism>
<keyword evidence="1" id="KW-0460">Magnesium</keyword>
<dbReference type="Gene3D" id="3.60.40.10">
    <property type="entry name" value="PPM-type phosphatase domain"/>
    <property type="match status" value="2"/>
</dbReference>